<dbReference type="Gene3D" id="3.30.160.20">
    <property type="match status" value="1"/>
</dbReference>
<dbReference type="SMART" id="SM00443">
    <property type="entry name" value="G_patch"/>
    <property type="match status" value="1"/>
</dbReference>
<feature type="domain" description="DRBM" evidence="3">
    <location>
        <begin position="233"/>
        <end position="303"/>
    </location>
</feature>
<evidence type="ECO:0000313" key="8">
    <source>
        <dbReference type="WBParaSite" id="SBAD_0000894301-mRNA-1"/>
    </source>
</evidence>
<sequence length="483" mass="52626">MERCRVQICGVTIFEQIDRVVPKQNQSDFLNELSRKAIDHLLSAVFSKFEVSSAVAAPTGVQQMPPKVDSQPPSSSSSNLQSLSLQHEALFRKLKLNLSTTAPQMNPIQRIGIACAKAKCIPQVSFSSCPSSCCTLKVDEVLVAQGWGTNKKIAKNDAFTRFVAFLELPYFQVAADPQNGGQLTFFASINPIGSDAAQETPGDSVNASFDGSGAEELRSMVLFEFVGRASDVTPTNILNTSAQFNHFDVEYVNLPADLSTATGDCRYRTAVYVQGVKVSEGGGFRKEEAKRNAAQQALDKLRRTQYTILVKSSIDKSQDAVSVNGAASSSGRPPATVALPDTNVGRKMLEKMGWTGGGIGLYEQGIKEPISLQETWQRNGIGSSVGGNFCRVINALLSDYAHSDRQDDLVFSVELSREQRGYIHRAARRFQLKSASYGTGESRQLTLQKPRTPHQLLAYLQMVGGETGKYRLIPPSSFSSQQC</sequence>
<feature type="compositionally biased region" description="Low complexity" evidence="2">
    <location>
        <begin position="70"/>
        <end position="79"/>
    </location>
</feature>
<dbReference type="SUPFAM" id="SSF54768">
    <property type="entry name" value="dsRNA-binding domain-like"/>
    <property type="match status" value="1"/>
</dbReference>
<dbReference type="Gene3D" id="3.30.1370.50">
    <property type="entry name" value="R3H-like domain"/>
    <property type="match status" value="1"/>
</dbReference>
<accession>A0A183IYD4</accession>
<reference evidence="8" key="1">
    <citation type="submission" date="2016-06" db="UniProtKB">
        <authorList>
            <consortium name="WormBaseParasite"/>
        </authorList>
    </citation>
    <scope>IDENTIFICATION</scope>
</reference>
<evidence type="ECO:0000313" key="7">
    <source>
        <dbReference type="Proteomes" id="UP000270296"/>
    </source>
</evidence>
<evidence type="ECO:0000259" key="3">
    <source>
        <dbReference type="PROSITE" id="PS50137"/>
    </source>
</evidence>
<dbReference type="AlphaFoldDB" id="A0A183IYD4"/>
<evidence type="ECO:0000259" key="4">
    <source>
        <dbReference type="PROSITE" id="PS50174"/>
    </source>
</evidence>
<evidence type="ECO:0000256" key="2">
    <source>
        <dbReference type="SAM" id="MobiDB-lite"/>
    </source>
</evidence>
<dbReference type="InterPro" id="IPR000467">
    <property type="entry name" value="G_patch_dom"/>
</dbReference>
<feature type="domain" description="R3H" evidence="5">
    <location>
        <begin position="387"/>
        <end position="451"/>
    </location>
</feature>
<dbReference type="PROSITE" id="PS50174">
    <property type="entry name" value="G_PATCH"/>
    <property type="match status" value="1"/>
</dbReference>
<dbReference type="InterPro" id="IPR001374">
    <property type="entry name" value="R3H_dom"/>
</dbReference>
<name>A0A183IYD4_9BILA</name>
<dbReference type="Proteomes" id="UP000270296">
    <property type="component" value="Unassembled WGS sequence"/>
</dbReference>
<dbReference type="PROSITE" id="PS51061">
    <property type="entry name" value="R3H"/>
    <property type="match status" value="1"/>
</dbReference>
<keyword evidence="1" id="KW-0694">RNA-binding</keyword>
<dbReference type="PANTHER" id="PTHR48430">
    <property type="entry name" value="PARTNER OF XRN-2 PROTEIN 1"/>
    <property type="match status" value="1"/>
</dbReference>
<dbReference type="InterPro" id="IPR014720">
    <property type="entry name" value="dsRBD_dom"/>
</dbReference>
<dbReference type="PANTHER" id="PTHR48430:SF1">
    <property type="entry name" value="PARTNER OF XRN-2 PROTEIN 1"/>
    <property type="match status" value="1"/>
</dbReference>
<dbReference type="Pfam" id="PF01424">
    <property type="entry name" value="R3H"/>
    <property type="match status" value="1"/>
</dbReference>
<proteinExistence type="predicted"/>
<dbReference type="SUPFAM" id="SSF82708">
    <property type="entry name" value="R3H domain"/>
    <property type="match status" value="1"/>
</dbReference>
<gene>
    <name evidence="6" type="ORF">SBAD_LOCUS8632</name>
</gene>
<dbReference type="OrthoDB" id="2359216at2759"/>
<reference evidence="6 7" key="2">
    <citation type="submission" date="2018-11" db="EMBL/GenBank/DDBJ databases">
        <authorList>
            <consortium name="Pathogen Informatics"/>
        </authorList>
    </citation>
    <scope>NUCLEOTIDE SEQUENCE [LARGE SCALE GENOMIC DNA]</scope>
</reference>
<evidence type="ECO:0000259" key="5">
    <source>
        <dbReference type="PROSITE" id="PS51061"/>
    </source>
</evidence>
<protein>
    <submittedName>
        <fullName evidence="8">NF-kappa-B-repressing factor</fullName>
    </submittedName>
</protein>
<dbReference type="PROSITE" id="PS50137">
    <property type="entry name" value="DS_RBD"/>
    <property type="match status" value="1"/>
</dbReference>
<evidence type="ECO:0000256" key="1">
    <source>
        <dbReference type="PROSITE-ProRule" id="PRU00266"/>
    </source>
</evidence>
<keyword evidence="7" id="KW-1185">Reference proteome</keyword>
<dbReference type="GO" id="GO:0003723">
    <property type="term" value="F:RNA binding"/>
    <property type="evidence" value="ECO:0007669"/>
    <property type="project" value="UniProtKB-UniRule"/>
</dbReference>
<dbReference type="Pfam" id="PF01585">
    <property type="entry name" value="G-patch"/>
    <property type="match status" value="1"/>
</dbReference>
<dbReference type="InterPro" id="IPR036867">
    <property type="entry name" value="R3H_dom_sf"/>
</dbReference>
<dbReference type="SMART" id="SM00358">
    <property type="entry name" value="DSRM"/>
    <property type="match status" value="2"/>
</dbReference>
<evidence type="ECO:0000313" key="6">
    <source>
        <dbReference type="EMBL" id="VDP18311.1"/>
    </source>
</evidence>
<dbReference type="WBParaSite" id="SBAD_0000894301-mRNA-1">
    <property type="protein sequence ID" value="SBAD_0000894301-mRNA-1"/>
    <property type="gene ID" value="SBAD_0000894301"/>
</dbReference>
<feature type="region of interest" description="Disordered" evidence="2">
    <location>
        <begin position="60"/>
        <end position="79"/>
    </location>
</feature>
<feature type="domain" description="G-patch" evidence="4">
    <location>
        <begin position="341"/>
        <end position="386"/>
    </location>
</feature>
<dbReference type="EMBL" id="UZAM01011807">
    <property type="protein sequence ID" value="VDP18311.1"/>
    <property type="molecule type" value="Genomic_DNA"/>
</dbReference>
<organism evidence="8">
    <name type="scientific">Soboliphyme baturini</name>
    <dbReference type="NCBI Taxonomy" id="241478"/>
    <lineage>
        <taxon>Eukaryota</taxon>
        <taxon>Metazoa</taxon>
        <taxon>Ecdysozoa</taxon>
        <taxon>Nematoda</taxon>
        <taxon>Enoplea</taxon>
        <taxon>Dorylaimia</taxon>
        <taxon>Dioctophymatida</taxon>
        <taxon>Dioctophymatoidea</taxon>
        <taxon>Soboliphymatidae</taxon>
        <taxon>Soboliphyme</taxon>
    </lineage>
</organism>
<dbReference type="Pfam" id="PF00035">
    <property type="entry name" value="dsrm"/>
    <property type="match status" value="1"/>
</dbReference>